<reference evidence="2" key="1">
    <citation type="submission" date="2023-01" db="EMBL/GenBank/DDBJ databases">
        <title>Genome assembly of the deep-sea coral Lophelia pertusa.</title>
        <authorList>
            <person name="Herrera S."/>
            <person name="Cordes E."/>
        </authorList>
    </citation>
    <scope>NUCLEOTIDE SEQUENCE</scope>
    <source>
        <strain evidence="2">USNM1676648</strain>
        <tissue evidence="2">Polyp</tissue>
    </source>
</reference>
<dbReference type="PROSITE" id="PS51257">
    <property type="entry name" value="PROKAR_LIPOPROTEIN"/>
    <property type="match status" value="1"/>
</dbReference>
<proteinExistence type="predicted"/>
<evidence type="ECO:0000313" key="3">
    <source>
        <dbReference type="Proteomes" id="UP001163046"/>
    </source>
</evidence>
<dbReference type="PANTHER" id="PTHR34485:SF2">
    <property type="entry name" value="PROLINE RICH, LACRIMAL 1"/>
    <property type="match status" value="1"/>
</dbReference>
<feature type="compositionally biased region" description="Basic and acidic residues" evidence="1">
    <location>
        <begin position="184"/>
        <end position="193"/>
    </location>
</feature>
<evidence type="ECO:0000313" key="2">
    <source>
        <dbReference type="EMBL" id="KAJ7322030.1"/>
    </source>
</evidence>
<dbReference type="OrthoDB" id="5947716at2759"/>
<comment type="caution">
    <text evidence="2">The sequence shown here is derived from an EMBL/GenBank/DDBJ whole genome shotgun (WGS) entry which is preliminary data.</text>
</comment>
<feature type="compositionally biased region" description="Acidic residues" evidence="1">
    <location>
        <begin position="207"/>
        <end position="219"/>
    </location>
</feature>
<evidence type="ECO:0000256" key="1">
    <source>
        <dbReference type="SAM" id="MobiDB-lite"/>
    </source>
</evidence>
<feature type="region of interest" description="Disordered" evidence="1">
    <location>
        <begin position="164"/>
        <end position="219"/>
    </location>
</feature>
<gene>
    <name evidence="2" type="ORF">OS493_033192</name>
</gene>
<sequence length="239" mass="27288">MRALGEKHSQNIHQWEGGECGFHYFISCSCGNCDEDNIECSGNPFSTKNVLKCKFHHLAYRMECERRALDAASVIHPEMGRGHSNFCEAHFTVLPHFRAKDQNLSRLHYITSTNCGLVQGNMSWSIKARGEGYHWVMDLYERLKLPVFPAVVEALAKGVQEHITTTTKQQSDEGKKKRVQQKVARAEDQAERKKWGKRQAVQHSYGADDEDEDGVGEEEDPHLIADVEVLWQPMMMEIV</sequence>
<dbReference type="Proteomes" id="UP001163046">
    <property type="component" value="Unassembled WGS sequence"/>
</dbReference>
<keyword evidence="3" id="KW-1185">Reference proteome</keyword>
<name>A0A9W9Y805_9CNID</name>
<accession>A0A9W9Y805</accession>
<organism evidence="2 3">
    <name type="scientific">Desmophyllum pertusum</name>
    <dbReference type="NCBI Taxonomy" id="174260"/>
    <lineage>
        <taxon>Eukaryota</taxon>
        <taxon>Metazoa</taxon>
        <taxon>Cnidaria</taxon>
        <taxon>Anthozoa</taxon>
        <taxon>Hexacorallia</taxon>
        <taxon>Scleractinia</taxon>
        <taxon>Caryophylliina</taxon>
        <taxon>Caryophylliidae</taxon>
        <taxon>Desmophyllum</taxon>
    </lineage>
</organism>
<dbReference type="PANTHER" id="PTHR34485">
    <property type="entry name" value="PROLINE-RICH, LACRIMAL 1"/>
    <property type="match status" value="1"/>
</dbReference>
<dbReference type="AlphaFoldDB" id="A0A9W9Y805"/>
<dbReference type="EMBL" id="MU827820">
    <property type="protein sequence ID" value="KAJ7322030.1"/>
    <property type="molecule type" value="Genomic_DNA"/>
</dbReference>
<protein>
    <submittedName>
        <fullName evidence="2">Uncharacterized protein</fullName>
    </submittedName>
</protein>